<evidence type="ECO:0000256" key="1">
    <source>
        <dbReference type="SAM" id="Phobius"/>
    </source>
</evidence>
<reference evidence="2 3" key="1">
    <citation type="submission" date="2019-04" db="EMBL/GenBank/DDBJ databases">
        <title>An improved genome assembly and genetic linkage map for asparagus bean, Vigna unguiculata ssp. sesquipedialis.</title>
        <authorList>
            <person name="Xia Q."/>
            <person name="Zhang R."/>
            <person name="Dong Y."/>
        </authorList>
    </citation>
    <scope>NUCLEOTIDE SEQUENCE [LARGE SCALE GENOMIC DNA]</scope>
    <source>
        <tissue evidence="2">Leaf</tissue>
    </source>
</reference>
<evidence type="ECO:0000313" key="3">
    <source>
        <dbReference type="Proteomes" id="UP000501690"/>
    </source>
</evidence>
<dbReference type="EMBL" id="CP039353">
    <property type="protein sequence ID" value="QCE07567.1"/>
    <property type="molecule type" value="Genomic_DNA"/>
</dbReference>
<protein>
    <submittedName>
        <fullName evidence="2">Uncharacterized protein</fullName>
    </submittedName>
</protein>
<organism evidence="2 3">
    <name type="scientific">Vigna unguiculata</name>
    <name type="common">Cowpea</name>
    <dbReference type="NCBI Taxonomy" id="3917"/>
    <lineage>
        <taxon>Eukaryota</taxon>
        <taxon>Viridiplantae</taxon>
        <taxon>Streptophyta</taxon>
        <taxon>Embryophyta</taxon>
        <taxon>Tracheophyta</taxon>
        <taxon>Spermatophyta</taxon>
        <taxon>Magnoliopsida</taxon>
        <taxon>eudicotyledons</taxon>
        <taxon>Gunneridae</taxon>
        <taxon>Pentapetalae</taxon>
        <taxon>rosids</taxon>
        <taxon>fabids</taxon>
        <taxon>Fabales</taxon>
        <taxon>Fabaceae</taxon>
        <taxon>Papilionoideae</taxon>
        <taxon>50 kb inversion clade</taxon>
        <taxon>NPAAA clade</taxon>
        <taxon>indigoferoid/millettioid clade</taxon>
        <taxon>Phaseoleae</taxon>
        <taxon>Vigna</taxon>
    </lineage>
</organism>
<feature type="transmembrane region" description="Helical" evidence="1">
    <location>
        <begin position="84"/>
        <end position="106"/>
    </location>
</feature>
<keyword evidence="3" id="KW-1185">Reference proteome</keyword>
<keyword evidence="1" id="KW-0472">Membrane</keyword>
<feature type="transmembrane region" description="Helical" evidence="1">
    <location>
        <begin position="12"/>
        <end position="34"/>
    </location>
</feature>
<evidence type="ECO:0000313" key="2">
    <source>
        <dbReference type="EMBL" id="QCE07567.1"/>
    </source>
</evidence>
<dbReference type="AlphaFoldDB" id="A0A4D6N6G5"/>
<accession>A0A4D6N6G5</accession>
<keyword evidence="1" id="KW-1133">Transmembrane helix</keyword>
<gene>
    <name evidence="2" type="ORF">DEO72_LG9g2587</name>
</gene>
<name>A0A4D6N6G5_VIGUN</name>
<sequence>MLCCFTLLTSGTFVLAVTSFIYYFTLSLVLWGGWRMEDGGWGRSAAESDGNGVGEEVGMLGWWQLQTCMVQGDKGVSRRECLKWGYKLTTFLSLLPFLTLASVFTFSPASDFHLLLGVFRDVRAWNLGSFFGLHL</sequence>
<proteinExistence type="predicted"/>
<keyword evidence="1" id="KW-0812">Transmembrane</keyword>
<dbReference type="Proteomes" id="UP000501690">
    <property type="component" value="Linkage Group LG9"/>
</dbReference>